<dbReference type="InterPro" id="IPR011335">
    <property type="entry name" value="Restrct_endonuc-II-like"/>
</dbReference>
<keyword evidence="7 10" id="KW-0067">ATP-binding</keyword>
<dbReference type="Pfam" id="PF17946">
    <property type="entry name" value="RecC_C"/>
    <property type="match status" value="1"/>
</dbReference>
<keyword evidence="9 10" id="KW-0234">DNA repair</keyword>
<proteinExistence type="inferred from homology"/>
<name>A0A377QZ02_9NEIS</name>
<dbReference type="PANTHER" id="PTHR30591">
    <property type="entry name" value="RECBCD ENZYME SUBUNIT RECC"/>
    <property type="match status" value="1"/>
</dbReference>
<keyword evidence="13" id="KW-1185">Reference proteome</keyword>
<dbReference type="GO" id="GO:0003677">
    <property type="term" value="F:DNA binding"/>
    <property type="evidence" value="ECO:0007669"/>
    <property type="project" value="UniProtKB-UniRule"/>
</dbReference>
<dbReference type="GO" id="GO:0005524">
    <property type="term" value="F:ATP binding"/>
    <property type="evidence" value="ECO:0007669"/>
    <property type="project" value="UniProtKB-UniRule"/>
</dbReference>
<evidence type="ECO:0000313" key="12">
    <source>
        <dbReference type="EMBL" id="STR00222.1"/>
    </source>
</evidence>
<dbReference type="GO" id="GO:0000724">
    <property type="term" value="P:double-strand break repair via homologous recombination"/>
    <property type="evidence" value="ECO:0007669"/>
    <property type="project" value="UniProtKB-UniRule"/>
</dbReference>
<dbReference type="InterPro" id="IPR013986">
    <property type="entry name" value="DExx_box_DNA_helicase_dom_sf"/>
</dbReference>
<evidence type="ECO:0000256" key="1">
    <source>
        <dbReference type="ARBA" id="ARBA00022722"/>
    </source>
</evidence>
<dbReference type="AlphaFoldDB" id="A0A377QZ02"/>
<evidence type="ECO:0000256" key="3">
    <source>
        <dbReference type="ARBA" id="ARBA00022763"/>
    </source>
</evidence>
<dbReference type="InterPro" id="IPR006697">
    <property type="entry name" value="RecC"/>
</dbReference>
<keyword evidence="1 10" id="KW-0540">Nuclease</keyword>
<dbReference type="HAMAP" id="MF_01486">
    <property type="entry name" value="RecC"/>
    <property type="match status" value="1"/>
</dbReference>
<protein>
    <recommendedName>
        <fullName evidence="10">RecBCD enzyme subunit RecC</fullName>
    </recommendedName>
    <alternativeName>
        <fullName evidence="10">Exonuclease V subunit RecC</fullName>
        <shortName evidence="10">ExoV subunit RecC</shortName>
    </alternativeName>
    <alternativeName>
        <fullName evidence="10">Helicase/nuclease RecBCD subunit RecC</fullName>
    </alternativeName>
</protein>
<dbReference type="PIRSF" id="PIRSF000980">
    <property type="entry name" value="RecC"/>
    <property type="match status" value="1"/>
</dbReference>
<feature type="domain" description="RecC C-terminal" evidence="11">
    <location>
        <begin position="768"/>
        <end position="988"/>
    </location>
</feature>
<dbReference type="SUPFAM" id="SSF52980">
    <property type="entry name" value="Restriction endonuclease-like"/>
    <property type="match status" value="1"/>
</dbReference>
<keyword evidence="8 10" id="KW-0238">DNA-binding</keyword>
<organism evidence="12 13">
    <name type="scientific">Kingella potus</name>
    <dbReference type="NCBI Taxonomy" id="265175"/>
    <lineage>
        <taxon>Bacteria</taxon>
        <taxon>Pseudomonadati</taxon>
        <taxon>Pseudomonadota</taxon>
        <taxon>Betaproteobacteria</taxon>
        <taxon>Neisseriales</taxon>
        <taxon>Neisseriaceae</taxon>
        <taxon>Kingella</taxon>
    </lineage>
</organism>
<dbReference type="InterPro" id="IPR027417">
    <property type="entry name" value="P-loop_NTPase"/>
</dbReference>
<comment type="similarity">
    <text evidence="10">Belongs to the RecC family.</text>
</comment>
<evidence type="ECO:0000256" key="2">
    <source>
        <dbReference type="ARBA" id="ARBA00022741"/>
    </source>
</evidence>
<accession>A0A377QZ02</accession>
<dbReference type="GO" id="GO:0009338">
    <property type="term" value="C:exodeoxyribonuclease V complex"/>
    <property type="evidence" value="ECO:0007669"/>
    <property type="project" value="InterPro"/>
</dbReference>
<dbReference type="Pfam" id="PF04257">
    <property type="entry name" value="Exonuc_V_gamma"/>
    <property type="match status" value="1"/>
</dbReference>
<keyword evidence="6 10" id="KW-0269">Exonuclease</keyword>
<dbReference type="RefSeq" id="WP_115307524.1">
    <property type="nucleotide sequence ID" value="NZ_UGJJ01000001.1"/>
</dbReference>
<evidence type="ECO:0000256" key="9">
    <source>
        <dbReference type="ARBA" id="ARBA00023204"/>
    </source>
</evidence>
<dbReference type="Gene3D" id="3.40.50.10930">
    <property type="match status" value="1"/>
</dbReference>
<sequence length="1066" mass="118822">MLRLYQSNRLEDLAALLQKVQESSPLSEPLLPEEIIVQSQGMRRFIGNYLAEHSGIAANIRFSLPAGFNWRLVRSLLPDIPELSPFDTEVMRWRLLGLFVSDGLSSAGLAAAKAALSGYLSGGGAAAYQLAGQLADIFDQYLVYRPDWTDAWQRGRLLDLGGDEAWQAELWRFLNDGQTAPHRVEMWHRLEKALESPPANALPERICVFGIAALAPMYLQLLQAVARHSEVHIFALNPSSEYWGNIIDPAQILAEGGGTGLSAAGHPLLASLGKQGRDFFNALAESEAHTDLSVYHDHPLSDSLLHRLQYGLQTLAPPDKTAALDDSIRIVSAHSPLRELEILKDHLLALFARDPDLQAHDTVVLTPDIEPYAPYIEAVFGRESGRPLPYSLADVKLSRRRPLLHAVGQVIDIFDSRFEADKILALLDSDTVLQRFGLTREDLPLLHDTAARLNIRWGWDETMRDGTDPLFTWRQGLDRIILGWMLPDNGALWQGHAPWHTDPGHIPVLARFAAFLRRLAHWRQTWQQSASAAVWTQRIGAMAEDLFAQDDQGRQDIQQLAAALARWQQETDLAGFDGALDSATANRHLARFLDSRSEAGFLHGGITFCSMVPMRSLPFKTLCLLGLNDGQFPRDTRAAAFDLIARHPRRGDRARRDDDRYLFLEALVSARRHLYLSYVGRSIRSNEELAPSALLNELADCLADMTGTTLDTLRSTKIEQHPLQAFSTRYFDGSGLAGSRSDYAEALNRPSEQAAPFYTAPLSDDTPPEHVSQADFLDFWKNPVRHWLRRKLDWRAPYRDEAWQSAEPFDPPRGRDTAAAYTEARRLHQDFADTAAALEARSMLPAGELGTLWRGQYEAAAKSLDQTLLDSPALPDAPYEYFSDGLTLRGSLGSLHAHGQIHILDHRPNAPEQTVLLLQHLICNAVRPAAAADLRSHWIQPDRILTLPPIGRSRAQEILDGWLAWWRSGQNRPLPFFAKTTLAAAEALLAGSQKNEAERRKAARTAARAAYFGSKNSTGQADYAEVAQVFGRNDTPPVEEDDFWLLAENLVLPLLSAVRETDGQSD</sequence>
<dbReference type="GO" id="GO:0003678">
    <property type="term" value="F:DNA helicase activity"/>
    <property type="evidence" value="ECO:0007669"/>
    <property type="project" value="UniProtKB-UniRule"/>
</dbReference>
<evidence type="ECO:0000256" key="7">
    <source>
        <dbReference type="ARBA" id="ARBA00022840"/>
    </source>
</evidence>
<keyword evidence="5 10" id="KW-0347">Helicase</keyword>
<comment type="function">
    <text evidence="10">A helicase/nuclease that prepares dsDNA breaks (DSB) for recombinational DNA repair. Binds to DSBs and unwinds DNA via a highly rapid and processive ATP-dependent bidirectional helicase activity. Unwinds dsDNA until it encounters a Chi (crossover hotspot instigator) sequence from the 3' direction. Cuts ssDNA a few nucleotides 3' to the Chi site. The properties and activities of the enzyme are changed at Chi. The Chi-altered holoenzyme produces a long 3'-ssDNA overhang and facilitates RecA-binding to the ssDNA for homologous DNA recombination and repair. Holoenzyme degrades any linearized DNA that is unable to undergo homologous recombination. In the holoenzyme this subunit recognizes the wild-type Chi sequence, and when added to isolated RecB increases its ATP-dependent helicase processivity.</text>
</comment>
<dbReference type="NCBIfam" id="TIGR01450">
    <property type="entry name" value="recC"/>
    <property type="match status" value="1"/>
</dbReference>
<comment type="subunit">
    <text evidence="10">Heterotrimer of RecB, RecC and RecD. All subunits contribute to DNA-binding.</text>
</comment>
<dbReference type="Gene3D" id="1.10.10.160">
    <property type="match status" value="1"/>
</dbReference>
<reference evidence="12 13" key="1">
    <citation type="submission" date="2018-06" db="EMBL/GenBank/DDBJ databases">
        <authorList>
            <consortium name="Pathogen Informatics"/>
            <person name="Doyle S."/>
        </authorList>
    </citation>
    <scope>NUCLEOTIDE SEQUENCE [LARGE SCALE GENOMIC DNA]</scope>
    <source>
        <strain evidence="12 13">NCTC13336</strain>
    </source>
</reference>
<comment type="miscellaneous">
    <text evidence="10">In the RecBCD complex, RecB has a slow 3'-5' helicase, an exonuclease activity and loads RecA onto ssDNA, RecD has a fast 5'-3' helicase activity, while RecC stimulates the ATPase and processivity of the RecB helicase and contributes to recognition of the Chi site.</text>
</comment>
<dbReference type="Gene3D" id="3.40.50.300">
    <property type="entry name" value="P-loop containing nucleotide triphosphate hydrolases"/>
    <property type="match status" value="2"/>
</dbReference>
<dbReference type="GO" id="GO:0008854">
    <property type="term" value="F:exodeoxyribonuclease V activity"/>
    <property type="evidence" value="ECO:0007669"/>
    <property type="project" value="InterPro"/>
</dbReference>
<dbReference type="OrthoDB" id="9762834at2"/>
<evidence type="ECO:0000256" key="6">
    <source>
        <dbReference type="ARBA" id="ARBA00022839"/>
    </source>
</evidence>
<evidence type="ECO:0000313" key="13">
    <source>
        <dbReference type="Proteomes" id="UP000254293"/>
    </source>
</evidence>
<evidence type="ECO:0000256" key="4">
    <source>
        <dbReference type="ARBA" id="ARBA00022801"/>
    </source>
</evidence>
<keyword evidence="4 10" id="KW-0378">Hydrolase</keyword>
<evidence type="ECO:0000256" key="10">
    <source>
        <dbReference type="HAMAP-Rule" id="MF_01486"/>
    </source>
</evidence>
<gene>
    <name evidence="10 12" type="primary">recC</name>
    <name evidence="12" type="ORF">NCTC13336_00419</name>
</gene>
<dbReference type="PANTHER" id="PTHR30591:SF1">
    <property type="entry name" value="RECBCD ENZYME SUBUNIT RECC"/>
    <property type="match status" value="1"/>
</dbReference>
<evidence type="ECO:0000256" key="8">
    <source>
        <dbReference type="ARBA" id="ARBA00023125"/>
    </source>
</evidence>
<dbReference type="InterPro" id="IPR041500">
    <property type="entry name" value="RecC_C"/>
</dbReference>
<evidence type="ECO:0000259" key="11">
    <source>
        <dbReference type="Pfam" id="PF17946"/>
    </source>
</evidence>
<keyword evidence="3 10" id="KW-0227">DNA damage</keyword>
<dbReference type="EMBL" id="UGJJ01000001">
    <property type="protein sequence ID" value="STR00222.1"/>
    <property type="molecule type" value="Genomic_DNA"/>
</dbReference>
<dbReference type="Proteomes" id="UP000254293">
    <property type="component" value="Unassembled WGS sequence"/>
</dbReference>
<evidence type="ECO:0000256" key="5">
    <source>
        <dbReference type="ARBA" id="ARBA00022806"/>
    </source>
</evidence>
<dbReference type="SUPFAM" id="SSF52540">
    <property type="entry name" value="P-loop containing nucleoside triphosphate hydrolases"/>
    <property type="match status" value="2"/>
</dbReference>
<keyword evidence="2 10" id="KW-0547">Nucleotide-binding</keyword>